<gene>
    <name evidence="1" type="ORF">A6770_35835</name>
</gene>
<dbReference type="EMBL" id="LXQD01000019">
    <property type="protein sequence ID" value="RCJ41922.1"/>
    <property type="molecule type" value="Genomic_DNA"/>
</dbReference>
<dbReference type="Pfam" id="PF06051">
    <property type="entry name" value="DUF928"/>
    <property type="match status" value="1"/>
</dbReference>
<name>A0A367S3D0_9NOSO</name>
<sequence length="265" mass="29075">MNKVLRLKTATLTTALTLSIINFPGNWQYGLAQTPTSTAKVRYVAPVAVEKPGEPRGRRRGGGSRGPCKQYETLTALVPITKTGTKESVWGQSISQNPTFWFLVSNKLTPKVTVEFVIQDDTDNYVYQTKFNPPETAAGIISVAVPPTAALEVGKSYRWTFSIYCDSDKPSASVYVRGSVTRIALEPKLQKQLQTAKTPLERAAVFAQNGIWYDALTTLGEQMQSSKREDPEIASAWIELLKQVNLDNSASVGIVPCCTPKSQTL</sequence>
<dbReference type="InterPro" id="IPR010328">
    <property type="entry name" value="DUF928"/>
</dbReference>
<evidence type="ECO:0000313" key="2">
    <source>
        <dbReference type="Proteomes" id="UP000252107"/>
    </source>
</evidence>
<accession>A0A367S3D0</accession>
<reference evidence="1" key="1">
    <citation type="submission" date="2016-04" db="EMBL/GenBank/DDBJ databases">
        <authorList>
            <person name="Tabuchi Yagui T.R."/>
        </authorList>
    </citation>
    <scope>NUCLEOTIDE SEQUENCE [LARGE SCALE GENOMIC DNA]</scope>
    <source>
        <strain evidence="1">NIES-26</strain>
    </source>
</reference>
<organism evidence="1 2">
    <name type="scientific">Nostoc minutum NIES-26</name>
    <dbReference type="NCBI Taxonomy" id="1844469"/>
    <lineage>
        <taxon>Bacteria</taxon>
        <taxon>Bacillati</taxon>
        <taxon>Cyanobacteriota</taxon>
        <taxon>Cyanophyceae</taxon>
        <taxon>Nostocales</taxon>
        <taxon>Nostocaceae</taxon>
        <taxon>Nostoc</taxon>
    </lineage>
</organism>
<keyword evidence="2" id="KW-1185">Reference proteome</keyword>
<comment type="caution">
    <text evidence="1">The sequence shown here is derived from an EMBL/GenBank/DDBJ whole genome shotgun (WGS) entry which is preliminary data.</text>
</comment>
<evidence type="ECO:0008006" key="3">
    <source>
        <dbReference type="Google" id="ProtNLM"/>
    </source>
</evidence>
<dbReference type="AlphaFoldDB" id="A0A367S3D0"/>
<evidence type="ECO:0000313" key="1">
    <source>
        <dbReference type="EMBL" id="RCJ41922.1"/>
    </source>
</evidence>
<protein>
    <recommendedName>
        <fullName evidence="3">DUF928 domain-containing protein</fullName>
    </recommendedName>
</protein>
<proteinExistence type="predicted"/>
<dbReference type="Proteomes" id="UP000252107">
    <property type="component" value="Unassembled WGS sequence"/>
</dbReference>